<dbReference type="GO" id="GO:0016787">
    <property type="term" value="F:hydrolase activity"/>
    <property type="evidence" value="ECO:0007669"/>
    <property type="project" value="UniProtKB-KW"/>
</dbReference>
<dbReference type="InterPro" id="IPR000639">
    <property type="entry name" value="Epox_hydrolase-like"/>
</dbReference>
<evidence type="ECO:0000313" key="3">
    <source>
        <dbReference type="EMBL" id="AIG00419.1"/>
    </source>
</evidence>
<gene>
    <name evidence="3" type="ORF">EP13_18000</name>
</gene>
<dbReference type="InterPro" id="IPR000073">
    <property type="entry name" value="AB_hydrolase_1"/>
</dbReference>
<organism evidence="3 4">
    <name type="scientific">Alteromonas australica</name>
    <dbReference type="NCBI Taxonomy" id="589873"/>
    <lineage>
        <taxon>Bacteria</taxon>
        <taxon>Pseudomonadati</taxon>
        <taxon>Pseudomonadota</taxon>
        <taxon>Gammaproteobacteria</taxon>
        <taxon>Alteromonadales</taxon>
        <taxon>Alteromonadaceae</taxon>
        <taxon>Alteromonas/Salinimonas group</taxon>
        <taxon>Alteromonas</taxon>
    </lineage>
</organism>
<dbReference type="AlphaFoldDB" id="A0A075P418"/>
<dbReference type="EMBL" id="CP008849">
    <property type="protein sequence ID" value="AIG00419.1"/>
    <property type="molecule type" value="Genomic_DNA"/>
</dbReference>
<evidence type="ECO:0000256" key="1">
    <source>
        <dbReference type="SAM" id="Phobius"/>
    </source>
</evidence>
<protein>
    <submittedName>
        <fullName evidence="3">Alpha/beta hydrolase</fullName>
    </submittedName>
</protein>
<dbReference type="eggNOG" id="COG2267">
    <property type="taxonomic scope" value="Bacteria"/>
</dbReference>
<proteinExistence type="predicted"/>
<feature type="transmembrane region" description="Helical" evidence="1">
    <location>
        <begin position="6"/>
        <end position="25"/>
    </location>
</feature>
<sequence length="321" mass="35156">MERTLIYVAIFLACLACMLFFAWRFTRHIDSKIERQFQPSGSFTEVEGGSIHWYKQGSGPNLILIHGLAGSGLNFSTLTALLANDYTVYVIDRPGSGFSTRQPSISANFDVQATMILQWMDKLNIENANLVGHSMGGAIALRLALDAPSRINAVSLLCPLTTPAMDPPGPLISLYIPHDGLRSLLANTFATPLRVTVGKRHVNQVFYPELVPNKFAIQGGGAYALHSTQFFNASCDIVASTRSLYKQYKRYNEITCPVGVLFGEKDKILKPSTHTPAVTELIENSISEVVANAGHMIPVTQPDACKAFIDKVNQMAQPKPI</sequence>
<accession>A0A075P418</accession>
<reference evidence="3 4" key="1">
    <citation type="submission" date="2014-06" db="EMBL/GenBank/DDBJ databases">
        <title>Genomes of Alteromonas australica, a world apart.</title>
        <authorList>
            <person name="Gonzaga A."/>
            <person name="Lopez-Perez M."/>
            <person name="Rodriguez-Valera F."/>
        </authorList>
    </citation>
    <scope>NUCLEOTIDE SEQUENCE [LARGE SCALE GENOMIC DNA]</scope>
    <source>
        <strain evidence="3 4">H 17</strain>
    </source>
</reference>
<dbReference type="Proteomes" id="UP000056090">
    <property type="component" value="Chromosome"/>
</dbReference>
<keyword evidence="1" id="KW-0812">Transmembrane</keyword>
<dbReference type="PRINTS" id="PR00111">
    <property type="entry name" value="ABHYDROLASE"/>
</dbReference>
<evidence type="ECO:0000259" key="2">
    <source>
        <dbReference type="Pfam" id="PF00561"/>
    </source>
</evidence>
<name>A0A075P418_9ALTE</name>
<dbReference type="InterPro" id="IPR050266">
    <property type="entry name" value="AB_hydrolase_sf"/>
</dbReference>
<dbReference type="PANTHER" id="PTHR43798">
    <property type="entry name" value="MONOACYLGLYCEROL LIPASE"/>
    <property type="match status" value="1"/>
</dbReference>
<keyword evidence="3" id="KW-0378">Hydrolase</keyword>
<keyword evidence="4" id="KW-1185">Reference proteome</keyword>
<dbReference type="KEGG" id="aal:EP13_18000"/>
<keyword evidence="1" id="KW-0472">Membrane</keyword>
<evidence type="ECO:0000313" key="4">
    <source>
        <dbReference type="Proteomes" id="UP000056090"/>
    </source>
</evidence>
<dbReference type="PATRIC" id="fig|589873.4.peg.4103"/>
<dbReference type="KEGG" id="aaus:EP12_18810"/>
<dbReference type="Gene3D" id="3.40.50.1820">
    <property type="entry name" value="alpha/beta hydrolase"/>
    <property type="match status" value="1"/>
</dbReference>
<dbReference type="PRINTS" id="PR00412">
    <property type="entry name" value="EPOXHYDRLASE"/>
</dbReference>
<feature type="domain" description="AB hydrolase-1" evidence="2">
    <location>
        <begin position="60"/>
        <end position="299"/>
    </location>
</feature>
<dbReference type="SUPFAM" id="SSF53474">
    <property type="entry name" value="alpha/beta-Hydrolases"/>
    <property type="match status" value="1"/>
</dbReference>
<dbReference type="Pfam" id="PF00561">
    <property type="entry name" value="Abhydrolase_1"/>
    <property type="match status" value="1"/>
</dbReference>
<keyword evidence="1" id="KW-1133">Transmembrane helix</keyword>
<dbReference type="InterPro" id="IPR029058">
    <property type="entry name" value="AB_hydrolase_fold"/>
</dbReference>